<dbReference type="EMBL" id="QREG01000033">
    <property type="protein sequence ID" value="RED92048.1"/>
    <property type="molecule type" value="Genomic_DNA"/>
</dbReference>
<evidence type="ECO:0000313" key="1">
    <source>
        <dbReference type="EMBL" id="RED92048.1"/>
    </source>
</evidence>
<dbReference type="AlphaFoldDB" id="A0A3D9KYB0"/>
<organism evidence="1 2">
    <name type="scientific">Marinoscillum furvescens DSM 4134</name>
    <dbReference type="NCBI Taxonomy" id="1122208"/>
    <lineage>
        <taxon>Bacteria</taxon>
        <taxon>Pseudomonadati</taxon>
        <taxon>Bacteroidota</taxon>
        <taxon>Cytophagia</taxon>
        <taxon>Cytophagales</taxon>
        <taxon>Reichenbachiellaceae</taxon>
        <taxon>Marinoscillum</taxon>
    </lineage>
</organism>
<comment type="caution">
    <text evidence="1">The sequence shown here is derived from an EMBL/GenBank/DDBJ whole genome shotgun (WGS) entry which is preliminary data.</text>
</comment>
<dbReference type="InterPro" id="IPR011990">
    <property type="entry name" value="TPR-like_helical_dom_sf"/>
</dbReference>
<dbReference type="SUPFAM" id="SSF63825">
    <property type="entry name" value="YWTD domain"/>
    <property type="match status" value="1"/>
</dbReference>
<dbReference type="OrthoDB" id="8584394at2"/>
<gene>
    <name evidence="1" type="ORF">C7460_13317</name>
</gene>
<reference evidence="1 2" key="1">
    <citation type="submission" date="2018-07" db="EMBL/GenBank/DDBJ databases">
        <title>Genomic Encyclopedia of Type Strains, Phase IV (KMG-IV): sequencing the most valuable type-strain genomes for metagenomic binning, comparative biology and taxonomic classification.</title>
        <authorList>
            <person name="Goeker M."/>
        </authorList>
    </citation>
    <scope>NUCLEOTIDE SEQUENCE [LARGE SCALE GENOMIC DNA]</scope>
    <source>
        <strain evidence="1 2">DSM 4134</strain>
    </source>
</reference>
<protein>
    <recommendedName>
        <fullName evidence="3">Tetratricopeptide repeat protein</fullName>
    </recommendedName>
</protein>
<dbReference type="SUPFAM" id="SSF48452">
    <property type="entry name" value="TPR-like"/>
    <property type="match status" value="1"/>
</dbReference>
<accession>A0A3D9KYB0</accession>
<dbReference type="RefSeq" id="WP_115870345.1">
    <property type="nucleotide sequence ID" value="NZ_QREG01000033.1"/>
</dbReference>
<sequence>MKPTFIIATLICMHYAASGQRDSLRSYYQQSIAAYEAKHYDGFLFFTQKANDLRPNHPAITYNLAAAYALTKQPKAAIATLKHHLTMNASLNYHQDEDFKSLHQRSDFLDLETFVNELNLRISNSKTIHKLDQSQHHIESITSLPSGDLLLGSVNSRRLFIADKKSMSPVFDHAKLYSVMGMDATQNILWVVSAALPEMNRYEEQLKNQSSVFGLNPQNFEVIFQYEVPNALLGDVIAYQEGTALATDGLNNAVYELSSTGATKRFDFSNELYNLQGLAIDGNHLYLADYITGLYHVDLSTEQVRPVKSMGWYADKGIDGLVYHAGKLIAFQNGTTPKRALQITLSQAEVIHAETLDQSLYPLGEPTQGVLVNDQILYISNSAWDAYTDSNYTPDPDRKLHLRAIKLK</sequence>
<dbReference type="Gene3D" id="1.25.40.10">
    <property type="entry name" value="Tetratricopeptide repeat domain"/>
    <property type="match status" value="1"/>
</dbReference>
<name>A0A3D9KYB0_MARFU</name>
<dbReference type="Proteomes" id="UP000256779">
    <property type="component" value="Unassembled WGS sequence"/>
</dbReference>
<keyword evidence="2" id="KW-1185">Reference proteome</keyword>
<proteinExistence type="predicted"/>
<evidence type="ECO:0000313" key="2">
    <source>
        <dbReference type="Proteomes" id="UP000256779"/>
    </source>
</evidence>
<evidence type="ECO:0008006" key="3">
    <source>
        <dbReference type="Google" id="ProtNLM"/>
    </source>
</evidence>